<evidence type="ECO:0000256" key="1">
    <source>
        <dbReference type="ARBA" id="ARBA00010562"/>
    </source>
</evidence>
<sequence>MAAITVNVEQSDKDTFNSICAKMGMNISTAINIFIKAVNRTRTIPFKIRAEEEYNDETLAACKEALDISKGKIKAKRYDSVKEMMNDMLAVAENEPEYKP</sequence>
<protein>
    <submittedName>
        <fullName evidence="3">Type II toxin-antitoxin system RelB/DinJ family antitoxin</fullName>
    </submittedName>
</protein>
<keyword evidence="2" id="KW-1277">Toxin-antitoxin system</keyword>
<dbReference type="Pfam" id="PF04221">
    <property type="entry name" value="RelB"/>
    <property type="match status" value="1"/>
</dbReference>
<dbReference type="AlphaFoldDB" id="A0A7T3RDL7"/>
<comment type="similarity">
    <text evidence="1">Belongs to the RelB/DinJ antitoxin family.</text>
</comment>
<dbReference type="InterPro" id="IPR013321">
    <property type="entry name" value="Arc_rbn_hlx_hlx"/>
</dbReference>
<dbReference type="GO" id="GO:0006351">
    <property type="term" value="P:DNA-templated transcription"/>
    <property type="evidence" value="ECO:0007669"/>
    <property type="project" value="TreeGrafter"/>
</dbReference>
<accession>A0A7T3RDL7</accession>
<dbReference type="InterPro" id="IPR007337">
    <property type="entry name" value="RelB/DinJ"/>
</dbReference>
<gene>
    <name evidence="3" type="ORF">IWA51_00860</name>
</gene>
<dbReference type="RefSeq" id="WP_198442795.1">
    <property type="nucleotide sequence ID" value="NZ_CP064936.1"/>
</dbReference>
<dbReference type="GO" id="GO:0006355">
    <property type="term" value="P:regulation of DNA-templated transcription"/>
    <property type="evidence" value="ECO:0007669"/>
    <property type="project" value="InterPro"/>
</dbReference>
<dbReference type="KEGG" id="tper:IWA51_00860"/>
<organism evidence="3 4">
    <name type="scientific">Treponema peruense</name>
    <dbReference type="NCBI Taxonomy" id="2787628"/>
    <lineage>
        <taxon>Bacteria</taxon>
        <taxon>Pseudomonadati</taxon>
        <taxon>Spirochaetota</taxon>
        <taxon>Spirochaetia</taxon>
        <taxon>Spirochaetales</taxon>
        <taxon>Treponemataceae</taxon>
        <taxon>Treponema</taxon>
    </lineage>
</organism>
<dbReference type="PANTHER" id="PTHR38781:SF1">
    <property type="entry name" value="ANTITOXIN DINJ-RELATED"/>
    <property type="match status" value="1"/>
</dbReference>
<evidence type="ECO:0000256" key="2">
    <source>
        <dbReference type="ARBA" id="ARBA00022649"/>
    </source>
</evidence>
<evidence type="ECO:0000313" key="3">
    <source>
        <dbReference type="EMBL" id="QQA01204.1"/>
    </source>
</evidence>
<keyword evidence="4" id="KW-1185">Reference proteome</keyword>
<evidence type="ECO:0000313" key="4">
    <source>
        <dbReference type="Proteomes" id="UP000595224"/>
    </source>
</evidence>
<proteinExistence type="inferred from homology"/>
<dbReference type="Gene3D" id="1.10.1220.10">
    <property type="entry name" value="Met repressor-like"/>
    <property type="match status" value="1"/>
</dbReference>
<dbReference type="PANTHER" id="PTHR38781">
    <property type="entry name" value="ANTITOXIN DINJ-RELATED"/>
    <property type="match status" value="1"/>
</dbReference>
<dbReference type="NCBIfam" id="TIGR02384">
    <property type="entry name" value="RelB_DinJ"/>
    <property type="match status" value="1"/>
</dbReference>
<dbReference type="Proteomes" id="UP000595224">
    <property type="component" value="Chromosome"/>
</dbReference>
<reference evidence="3 4" key="1">
    <citation type="submission" date="2020-11" db="EMBL/GenBank/DDBJ databases">
        <title>Treponema Peruensis nv. sp., first commensal Treponema isolated from human feces.</title>
        <authorList>
            <person name="Belkhou C."/>
            <person name="Raes J."/>
        </authorList>
    </citation>
    <scope>NUCLEOTIDE SEQUENCE [LARGE SCALE GENOMIC DNA]</scope>
    <source>
        <strain evidence="3 4">RCC2812</strain>
    </source>
</reference>
<name>A0A7T3RDL7_9SPIR</name>
<dbReference type="EMBL" id="CP064936">
    <property type="protein sequence ID" value="QQA01204.1"/>
    <property type="molecule type" value="Genomic_DNA"/>
</dbReference>